<dbReference type="NCBIfam" id="TIGR03061">
    <property type="entry name" value="pip_yhgE_Nterm"/>
    <property type="match status" value="1"/>
</dbReference>
<dbReference type="InterPro" id="IPR013525">
    <property type="entry name" value="ABC2_TM"/>
</dbReference>
<dbReference type="GO" id="GO:0140359">
    <property type="term" value="F:ABC-type transporter activity"/>
    <property type="evidence" value="ECO:0007669"/>
    <property type="project" value="InterPro"/>
</dbReference>
<feature type="transmembrane region" description="Helical" evidence="5">
    <location>
        <begin position="883"/>
        <end position="903"/>
    </location>
</feature>
<feature type="transmembrane region" description="Helical" evidence="5">
    <location>
        <begin position="12"/>
        <end position="34"/>
    </location>
</feature>
<dbReference type="AlphaFoldDB" id="A0A385AC02"/>
<evidence type="ECO:0000313" key="8">
    <source>
        <dbReference type="Proteomes" id="UP000257607"/>
    </source>
</evidence>
<dbReference type="NCBIfam" id="TIGR03057">
    <property type="entry name" value="xxxLxxG_by_4"/>
    <property type="match status" value="7"/>
</dbReference>
<evidence type="ECO:0000256" key="3">
    <source>
        <dbReference type="ARBA" id="ARBA00022989"/>
    </source>
</evidence>
<evidence type="ECO:0000256" key="5">
    <source>
        <dbReference type="SAM" id="Phobius"/>
    </source>
</evidence>
<evidence type="ECO:0000313" key="7">
    <source>
        <dbReference type="EMBL" id="AXN35201.1"/>
    </source>
</evidence>
<keyword evidence="4 5" id="KW-0472">Membrane</keyword>
<evidence type="ECO:0000256" key="4">
    <source>
        <dbReference type="ARBA" id="ARBA00023136"/>
    </source>
</evidence>
<organism evidence="7 8">
    <name type="scientific">Latilactobacillus curvatus</name>
    <name type="common">Lactobacillus curvatus</name>
    <dbReference type="NCBI Taxonomy" id="28038"/>
    <lineage>
        <taxon>Bacteria</taxon>
        <taxon>Bacillati</taxon>
        <taxon>Bacillota</taxon>
        <taxon>Bacilli</taxon>
        <taxon>Lactobacillales</taxon>
        <taxon>Lactobacillaceae</taxon>
        <taxon>Latilactobacillus</taxon>
    </lineage>
</organism>
<dbReference type="PANTHER" id="PTHR43077">
    <property type="entry name" value="TRANSPORT PERMEASE YVFS-RELATED"/>
    <property type="match status" value="1"/>
</dbReference>
<dbReference type="RefSeq" id="WP_116843420.1">
    <property type="nucleotide sequence ID" value="NZ_CP031003.1"/>
</dbReference>
<feature type="transmembrane region" description="Helical" evidence="5">
    <location>
        <begin position="939"/>
        <end position="958"/>
    </location>
</feature>
<dbReference type="EMBL" id="CP031003">
    <property type="protein sequence ID" value="AXN35201.1"/>
    <property type="molecule type" value="Genomic_DNA"/>
</dbReference>
<dbReference type="Proteomes" id="UP000257607">
    <property type="component" value="Chromosome"/>
</dbReference>
<feature type="transmembrane region" description="Helical" evidence="5">
    <location>
        <begin position="827"/>
        <end position="850"/>
    </location>
</feature>
<evidence type="ECO:0000256" key="1">
    <source>
        <dbReference type="ARBA" id="ARBA00004141"/>
    </source>
</evidence>
<keyword evidence="3 5" id="KW-1133">Transmembrane helix</keyword>
<gene>
    <name evidence="7" type="ORF">DT351_01980</name>
</gene>
<evidence type="ECO:0000256" key="2">
    <source>
        <dbReference type="ARBA" id="ARBA00022692"/>
    </source>
</evidence>
<dbReference type="InterPro" id="IPR023908">
    <property type="entry name" value="xxxLxxG_rpt"/>
</dbReference>
<dbReference type="InterPro" id="IPR017500">
    <property type="entry name" value="Phage_infect_YhgE_N"/>
</dbReference>
<dbReference type="Pfam" id="PF12698">
    <property type="entry name" value="ABC2_membrane_3"/>
    <property type="match status" value="1"/>
</dbReference>
<keyword evidence="2 5" id="KW-0812">Transmembrane</keyword>
<feature type="domain" description="ABC-2 type transporter transmembrane" evidence="6">
    <location>
        <begin position="15"/>
        <end position="194"/>
    </location>
</feature>
<evidence type="ECO:0000259" key="6">
    <source>
        <dbReference type="Pfam" id="PF12698"/>
    </source>
</evidence>
<comment type="subcellular location">
    <subcellularLocation>
        <location evidence="1">Membrane</location>
        <topology evidence="1">Multi-pass membrane protein</topology>
    </subcellularLocation>
</comment>
<name>A0A385AC02_LATCU</name>
<feature type="transmembrane region" description="Helical" evidence="5">
    <location>
        <begin position="794"/>
        <end position="815"/>
    </location>
</feature>
<dbReference type="InterPro" id="IPR051328">
    <property type="entry name" value="T7SS_ABC-Transporter"/>
</dbReference>
<dbReference type="Gene3D" id="3.40.1710.10">
    <property type="entry name" value="abc type-2 transporter like domain"/>
    <property type="match status" value="1"/>
</dbReference>
<sequence length="974" mass="101782">MFGNWKENKVKLGGFIIMICLIPILLLLITFNFIKYEQTTNIKHMKVAVVNQDQSATFKGEKVAVGQQVLKTLRNDHQVDWQFVSAKDAKANLASGRYAMQVVLPKDFSKNATTALDKSPKVSLLKVETSKKNNYMAGMITTQVVNQMKGSVVQKIQEAYNQALLGAIGTLGSGVQEASNGVKKLNTAAGQLSNGSQQIYDNLNVLHSGTQQLADGSAPLASGVQQLTTGSGQLSDGLQQLSDKTGSGVQQLVTGSGQLSGGLQQLAGKTAPLQSGVQQLTTGAGQLSTGLGDYTAGAGQINAGLNQLAANNQTILAGGQQISGGVDQLADGTKQLSEKLTAAADEIEASLDGNKEQLTQLKAGLGALNAGIQELDQKVNHSNNDNSEIIKADLLKIADNTKNTGALLQDSGSNLSQINDKVYNTDKTDSVASSLQDAGTQLQALQDLAYHNSKFLIFLAQNQDIMKKLLAIGDATKADLLNAGSQLESSGTNMKAIQANLGTMGNNMSDTGVQLQAVSDELTKTADNMAQLKAGIAKMASKDQAPLALNGATQAIDTLTAGLAKVDTGLKQKGNTADTMGGIQAADMIHDGLVQIQEGLKGKVGQPGLMPGLTTYLNGVSTAAAGSNQLVANNNQLNNGGQQLKAGLQTLNGQTPALASGVQQLNDGGQQLNNGLQTLQSQLGSGVQQLNNGSHQLTNGLQELNQKAPTLVSGITQINEVSGLLADGAGQLTTGLGQAGAGISLLNVKLIDGSKQVANLSTGSANVEHFVQPVKDQLLSDTNHGSLINTFSPLVLTLVFFVGAMLTQLTLYRYGETLAHSGLKQRMLVVAGVVVAQALLIDIFANLFGLTIAQPFAFFVLSMMTSAVFTLACLALDKLFGTMGILMAFGLLFLQLIITGGLFPNDMLSGFYRGVAIFLPGTYTISGFEQVVNGNGGQLGLVLFILLVFCGVFFAGLFGGELKQKLTQTPNSQA</sequence>
<dbReference type="PANTHER" id="PTHR43077:SF10">
    <property type="entry name" value="TRANSPORT PERMEASE PROTEIN"/>
    <property type="match status" value="1"/>
</dbReference>
<accession>A0A385AC02</accession>
<dbReference type="Gene3D" id="1.10.287.950">
    <property type="entry name" value="Methyl-accepting chemotaxis protein"/>
    <property type="match status" value="1"/>
</dbReference>
<reference evidence="7 8" key="1">
    <citation type="submission" date="2018-07" db="EMBL/GenBank/DDBJ databases">
        <title>Lactobacillus curvatus genome sequence.</title>
        <authorList>
            <person name="Prechtl R."/>
        </authorList>
    </citation>
    <scope>NUCLEOTIDE SEQUENCE [LARGE SCALE GENOMIC DNA]</scope>
    <source>
        <strain evidence="7 8">TMW 1.1928</strain>
    </source>
</reference>
<protein>
    <submittedName>
        <fullName evidence="7">YhgE/Pip domain-containing protein</fullName>
    </submittedName>
</protein>
<dbReference type="SUPFAM" id="SSF58104">
    <property type="entry name" value="Methyl-accepting chemotaxis protein (MCP) signaling domain"/>
    <property type="match status" value="1"/>
</dbReference>
<dbReference type="GO" id="GO:0016020">
    <property type="term" value="C:membrane"/>
    <property type="evidence" value="ECO:0007669"/>
    <property type="project" value="UniProtKB-SubCell"/>
</dbReference>
<feature type="transmembrane region" description="Helical" evidence="5">
    <location>
        <begin position="856"/>
        <end position="876"/>
    </location>
</feature>
<proteinExistence type="predicted"/>